<dbReference type="PANTHER" id="PTHR12894:SF27">
    <property type="entry name" value="TRANSFORMING GROWTH FACTOR-BETA RECEPTOR-ASSOCIATED PROTEIN 1"/>
    <property type="match status" value="1"/>
</dbReference>
<dbReference type="InParanoid" id="A0A0D0EC21"/>
<evidence type="ECO:0000256" key="4">
    <source>
        <dbReference type="ARBA" id="ARBA00022927"/>
    </source>
</evidence>
<dbReference type="GO" id="GO:0005737">
    <property type="term" value="C:cytoplasm"/>
    <property type="evidence" value="ECO:0007669"/>
    <property type="project" value="UniProtKB-SubCell"/>
</dbReference>
<feature type="domain" description="CNH" evidence="5">
    <location>
        <begin position="26"/>
        <end position="314"/>
    </location>
</feature>
<dbReference type="GO" id="GO:0034058">
    <property type="term" value="P:endosomal vesicle fusion"/>
    <property type="evidence" value="ECO:0007669"/>
    <property type="project" value="TreeGrafter"/>
</dbReference>
<evidence type="ECO:0000256" key="3">
    <source>
        <dbReference type="ARBA" id="ARBA00022490"/>
    </source>
</evidence>
<evidence type="ECO:0000256" key="2">
    <source>
        <dbReference type="ARBA" id="ARBA00022448"/>
    </source>
</evidence>
<dbReference type="PROSITE" id="PS50219">
    <property type="entry name" value="CNH"/>
    <property type="match status" value="1"/>
</dbReference>
<keyword evidence="3" id="KW-0963">Cytoplasm</keyword>
<dbReference type="STRING" id="930991.A0A0D0EC21"/>
<dbReference type="GO" id="GO:0015031">
    <property type="term" value="P:protein transport"/>
    <property type="evidence" value="ECO:0007669"/>
    <property type="project" value="UniProtKB-KW"/>
</dbReference>
<dbReference type="Proteomes" id="UP000054538">
    <property type="component" value="Unassembled WGS sequence"/>
</dbReference>
<evidence type="ECO:0000313" key="6">
    <source>
        <dbReference type="EMBL" id="KIK98610.1"/>
    </source>
</evidence>
<dbReference type="GO" id="GO:0006914">
    <property type="term" value="P:autophagy"/>
    <property type="evidence" value="ECO:0007669"/>
    <property type="project" value="TreeGrafter"/>
</dbReference>
<dbReference type="HOGENOM" id="CLU_063262_0_0_1"/>
<keyword evidence="4" id="KW-0653">Protein transport</keyword>
<dbReference type="GO" id="GO:0016020">
    <property type="term" value="C:membrane"/>
    <property type="evidence" value="ECO:0007669"/>
    <property type="project" value="TreeGrafter"/>
</dbReference>
<proteinExistence type="predicted"/>
<keyword evidence="2" id="KW-0813">Transport</keyword>
<gene>
    <name evidence="6" type="ORF">PAXRUDRAFT_133920</name>
</gene>
<organism evidence="6 7">
    <name type="scientific">Paxillus rubicundulus Ve08.2h10</name>
    <dbReference type="NCBI Taxonomy" id="930991"/>
    <lineage>
        <taxon>Eukaryota</taxon>
        <taxon>Fungi</taxon>
        <taxon>Dikarya</taxon>
        <taxon>Basidiomycota</taxon>
        <taxon>Agaricomycotina</taxon>
        <taxon>Agaricomycetes</taxon>
        <taxon>Agaricomycetidae</taxon>
        <taxon>Boletales</taxon>
        <taxon>Paxilineae</taxon>
        <taxon>Paxillaceae</taxon>
        <taxon>Paxillus</taxon>
    </lineage>
</organism>
<comment type="subcellular location">
    <subcellularLocation>
        <location evidence="1">Cytoplasm</location>
    </subcellularLocation>
</comment>
<dbReference type="InterPro" id="IPR001180">
    <property type="entry name" value="CNH_dom"/>
</dbReference>
<accession>A0A0D0EC21</accession>
<dbReference type="EMBL" id="KN824887">
    <property type="protein sequence ID" value="KIK98610.1"/>
    <property type="molecule type" value="Genomic_DNA"/>
</dbReference>
<reference evidence="7" key="2">
    <citation type="submission" date="2015-01" db="EMBL/GenBank/DDBJ databases">
        <title>Evolutionary Origins and Diversification of the Mycorrhizal Mutualists.</title>
        <authorList>
            <consortium name="DOE Joint Genome Institute"/>
            <consortium name="Mycorrhizal Genomics Consortium"/>
            <person name="Kohler A."/>
            <person name="Kuo A."/>
            <person name="Nagy L.G."/>
            <person name="Floudas D."/>
            <person name="Copeland A."/>
            <person name="Barry K.W."/>
            <person name="Cichocki N."/>
            <person name="Veneault-Fourrey C."/>
            <person name="LaButti K."/>
            <person name="Lindquist E.A."/>
            <person name="Lipzen A."/>
            <person name="Lundell T."/>
            <person name="Morin E."/>
            <person name="Murat C."/>
            <person name="Riley R."/>
            <person name="Ohm R."/>
            <person name="Sun H."/>
            <person name="Tunlid A."/>
            <person name="Henrissat B."/>
            <person name="Grigoriev I.V."/>
            <person name="Hibbett D.S."/>
            <person name="Martin F."/>
        </authorList>
    </citation>
    <scope>NUCLEOTIDE SEQUENCE [LARGE SCALE GENOMIC DNA]</scope>
    <source>
        <strain evidence="7">Ve08.2h10</strain>
    </source>
</reference>
<keyword evidence="7" id="KW-1185">Reference proteome</keyword>
<name>A0A0D0EC21_9AGAM</name>
<dbReference type="PANTHER" id="PTHR12894">
    <property type="entry name" value="CNH DOMAIN CONTAINING"/>
    <property type="match status" value="1"/>
</dbReference>
<sequence length="343" mass="37879">MASAPSTIPQDVPPYFIQPLIPGITAGRISCAQALGSEVYVGCSNGELLRYSLRAEPDPTKLGSYTLLSRQSLTNGKPIEELILIPYLSRVLILSDRQIHFYTLPSLDPVLNIKPIRHVEAFAVDQQHLLRAMPSLHDIPTKLQPVDFCVIKRSSIALYSLYEERLAYSREMQAQPGVQLARRTGQYLCVADSQYYNIINLQSAQMYTLLPVSQAKGDPTPVKPFIVVVGVNEFLLLSWTGASTLGLFITGEGDPVRGTLQWPSHPLSVCLDYPHVTTLLPNGTIEIHSVETQSIIQVIPAPSDGNASADRRVELVASAGGYVTPSSEHLEKMRMTKLRFDRK</sequence>
<dbReference type="OrthoDB" id="5325112at2759"/>
<reference evidence="6 7" key="1">
    <citation type="submission" date="2014-04" db="EMBL/GenBank/DDBJ databases">
        <authorList>
            <consortium name="DOE Joint Genome Institute"/>
            <person name="Kuo A."/>
            <person name="Kohler A."/>
            <person name="Jargeat P."/>
            <person name="Nagy L.G."/>
            <person name="Floudas D."/>
            <person name="Copeland A."/>
            <person name="Barry K.W."/>
            <person name="Cichocki N."/>
            <person name="Veneault-Fourrey C."/>
            <person name="LaButti K."/>
            <person name="Lindquist E.A."/>
            <person name="Lipzen A."/>
            <person name="Lundell T."/>
            <person name="Morin E."/>
            <person name="Murat C."/>
            <person name="Sun H."/>
            <person name="Tunlid A."/>
            <person name="Henrissat B."/>
            <person name="Grigoriev I.V."/>
            <person name="Hibbett D.S."/>
            <person name="Martin F."/>
            <person name="Nordberg H.P."/>
            <person name="Cantor M.N."/>
            <person name="Hua S.X."/>
        </authorList>
    </citation>
    <scope>NUCLEOTIDE SEQUENCE [LARGE SCALE GENOMIC DNA]</scope>
    <source>
        <strain evidence="6 7">Ve08.2h10</strain>
    </source>
</reference>
<evidence type="ECO:0000313" key="7">
    <source>
        <dbReference type="Proteomes" id="UP000054538"/>
    </source>
</evidence>
<dbReference type="InterPro" id="IPR032914">
    <property type="entry name" value="Vam6/VPS39/TRAP1"/>
</dbReference>
<protein>
    <recommendedName>
        <fullName evidence="5">CNH domain-containing protein</fullName>
    </recommendedName>
</protein>
<evidence type="ECO:0000256" key="1">
    <source>
        <dbReference type="ARBA" id="ARBA00004496"/>
    </source>
</evidence>
<dbReference type="Pfam" id="PF00780">
    <property type="entry name" value="CNH"/>
    <property type="match status" value="1"/>
</dbReference>
<dbReference type="AlphaFoldDB" id="A0A0D0EC21"/>
<evidence type="ECO:0000259" key="5">
    <source>
        <dbReference type="PROSITE" id="PS50219"/>
    </source>
</evidence>